<evidence type="ECO:0000313" key="3">
    <source>
        <dbReference type="Proteomes" id="UP000255248"/>
    </source>
</evidence>
<protein>
    <submittedName>
        <fullName evidence="2">Uncharacterized protein</fullName>
    </submittedName>
</protein>
<sequence>MTQSPHVDYRQIDARKAEINEQLWMIEMDLRPDRQPASPAHPTGVAPTARRSPPPTRR</sequence>
<organism evidence="2 3">
    <name type="scientific">Edwardsiella hoshinae</name>
    <dbReference type="NCBI Taxonomy" id="93378"/>
    <lineage>
        <taxon>Bacteria</taxon>
        <taxon>Pseudomonadati</taxon>
        <taxon>Pseudomonadota</taxon>
        <taxon>Gammaproteobacteria</taxon>
        <taxon>Enterobacterales</taxon>
        <taxon>Hafniaceae</taxon>
        <taxon>Edwardsiella</taxon>
    </lineage>
</organism>
<accession>A0A376DIR2</accession>
<feature type="region of interest" description="Disordered" evidence="1">
    <location>
        <begin position="29"/>
        <end position="58"/>
    </location>
</feature>
<gene>
    <name evidence="2" type="ORF">NCTC12121_02465</name>
</gene>
<proteinExistence type="predicted"/>
<evidence type="ECO:0000313" key="2">
    <source>
        <dbReference type="EMBL" id="STC90038.1"/>
    </source>
</evidence>
<name>A0A376DIR2_9GAMM</name>
<dbReference type="RefSeq" id="WP_167352262.1">
    <property type="nucleotide sequence ID" value="NZ_CP016043.1"/>
</dbReference>
<dbReference type="Proteomes" id="UP000255248">
    <property type="component" value="Unassembled WGS sequence"/>
</dbReference>
<dbReference type="AlphaFoldDB" id="A0A376DIR2"/>
<dbReference type="EMBL" id="UFXZ01000001">
    <property type="protein sequence ID" value="STC90038.1"/>
    <property type="molecule type" value="Genomic_DNA"/>
</dbReference>
<evidence type="ECO:0000256" key="1">
    <source>
        <dbReference type="SAM" id="MobiDB-lite"/>
    </source>
</evidence>
<reference evidence="2 3" key="1">
    <citation type="submission" date="2018-06" db="EMBL/GenBank/DDBJ databases">
        <authorList>
            <consortium name="Pathogen Informatics"/>
            <person name="Doyle S."/>
        </authorList>
    </citation>
    <scope>NUCLEOTIDE SEQUENCE [LARGE SCALE GENOMIC DNA]</scope>
    <source>
        <strain evidence="2 3">NCTC12121</strain>
    </source>
</reference>